<dbReference type="GO" id="GO:0004563">
    <property type="term" value="F:beta-N-acetylhexosaminidase activity"/>
    <property type="evidence" value="ECO:0007669"/>
    <property type="project" value="UniProtKB-EC"/>
</dbReference>
<feature type="domain" description="Beta-hexosaminidase eukaryotic type N-terminal" evidence="6">
    <location>
        <begin position="30"/>
        <end position="144"/>
    </location>
</feature>
<organism evidence="7 8">
    <name type="scientific">Vibrio vulnificus</name>
    <dbReference type="NCBI Taxonomy" id="672"/>
    <lineage>
        <taxon>Bacteria</taxon>
        <taxon>Pseudomonadati</taxon>
        <taxon>Pseudomonadota</taxon>
        <taxon>Gammaproteobacteria</taxon>
        <taxon>Vibrionales</taxon>
        <taxon>Vibrionaceae</taxon>
        <taxon>Vibrio</taxon>
    </lineage>
</organism>
<feature type="signal peptide" evidence="5">
    <location>
        <begin position="1"/>
        <end position="23"/>
    </location>
</feature>
<dbReference type="InterPro" id="IPR025705">
    <property type="entry name" value="Beta_hexosaminidase_sua/sub"/>
</dbReference>
<protein>
    <recommendedName>
        <fullName evidence="2">beta-N-acetylhexosaminidase</fullName>
        <ecNumber evidence="2">3.2.1.52</ecNumber>
    </recommendedName>
    <alternativeName>
        <fullName evidence="4">Beta-N-acetylhexosaminidase</fullName>
    </alternativeName>
</protein>
<sequence length="182" mass="20142">MNKATLALLISGVLMAPITMAMAPNTDLVLMPYPQNVELSEGKVTLDKAFSIYIKGYDSPRVAFNVKRTMERLYRQTGLPMLKWQAKFEQEATLVVDIQRAPSSAVQNIDSDESYQLKVANGKILLSSTEPYGAFHGLETLLQLVSTDAMATSFPPLLSLMRRVLNGVGCRTILRVITSNCR</sequence>
<dbReference type="Pfam" id="PF14845">
    <property type="entry name" value="Glycohydro_20b2"/>
    <property type="match status" value="1"/>
</dbReference>
<dbReference type="InterPro" id="IPR029018">
    <property type="entry name" value="Hex-like_dom2"/>
</dbReference>
<evidence type="ECO:0000256" key="2">
    <source>
        <dbReference type="ARBA" id="ARBA00012663"/>
    </source>
</evidence>
<dbReference type="GO" id="GO:0016020">
    <property type="term" value="C:membrane"/>
    <property type="evidence" value="ECO:0007669"/>
    <property type="project" value="TreeGrafter"/>
</dbReference>
<dbReference type="EMBL" id="CP019291">
    <property type="protein sequence ID" value="AXX62351.1"/>
    <property type="molecule type" value="Genomic_DNA"/>
</dbReference>
<evidence type="ECO:0000259" key="6">
    <source>
        <dbReference type="Pfam" id="PF14845"/>
    </source>
</evidence>
<evidence type="ECO:0000256" key="5">
    <source>
        <dbReference type="SAM" id="SignalP"/>
    </source>
</evidence>
<evidence type="ECO:0000256" key="4">
    <source>
        <dbReference type="ARBA" id="ARBA00030512"/>
    </source>
</evidence>
<dbReference type="Gene3D" id="3.30.379.10">
    <property type="entry name" value="Chitobiase/beta-hexosaminidase domain 2-like"/>
    <property type="match status" value="1"/>
</dbReference>
<dbReference type="EC" id="3.2.1.52" evidence="2"/>
<dbReference type="AlphaFoldDB" id="A0AAN1UEC9"/>
<dbReference type="Proteomes" id="UP000263418">
    <property type="component" value="Chromosome 2"/>
</dbReference>
<dbReference type="PANTHER" id="PTHR22600:SF57">
    <property type="entry name" value="BETA-N-ACETYLHEXOSAMINIDASE"/>
    <property type="match status" value="1"/>
</dbReference>
<keyword evidence="5" id="KW-0732">Signal</keyword>
<dbReference type="PANTHER" id="PTHR22600">
    <property type="entry name" value="BETA-HEXOSAMINIDASE"/>
    <property type="match status" value="1"/>
</dbReference>
<gene>
    <name evidence="7" type="ORF">FORC53_4012</name>
</gene>
<dbReference type="GO" id="GO:0030203">
    <property type="term" value="P:glycosaminoglycan metabolic process"/>
    <property type="evidence" value="ECO:0007669"/>
    <property type="project" value="TreeGrafter"/>
</dbReference>
<evidence type="ECO:0000256" key="1">
    <source>
        <dbReference type="ARBA" id="ARBA00001231"/>
    </source>
</evidence>
<comment type="catalytic activity">
    <reaction evidence="1">
        <text>Hydrolysis of terminal non-reducing N-acetyl-D-hexosamine residues in N-acetyl-beta-D-hexosaminides.</text>
        <dbReference type="EC" id="3.2.1.52"/>
    </reaction>
</comment>
<evidence type="ECO:0000313" key="8">
    <source>
        <dbReference type="Proteomes" id="UP000263418"/>
    </source>
</evidence>
<feature type="chain" id="PRO_5043030389" description="beta-N-acetylhexosaminidase" evidence="5">
    <location>
        <begin position="24"/>
        <end position="182"/>
    </location>
</feature>
<proteinExistence type="predicted"/>
<keyword evidence="3" id="KW-0378">Hydrolase</keyword>
<dbReference type="GO" id="GO:0005975">
    <property type="term" value="P:carbohydrate metabolic process"/>
    <property type="evidence" value="ECO:0007669"/>
    <property type="project" value="InterPro"/>
</dbReference>
<dbReference type="SUPFAM" id="SSF55545">
    <property type="entry name" value="beta-N-acetylhexosaminidase-like domain"/>
    <property type="match status" value="1"/>
</dbReference>
<evidence type="ECO:0000256" key="3">
    <source>
        <dbReference type="ARBA" id="ARBA00022801"/>
    </source>
</evidence>
<dbReference type="InterPro" id="IPR029019">
    <property type="entry name" value="HEX_eukaryotic_N"/>
</dbReference>
<accession>A0AAN1UEC9</accession>
<evidence type="ECO:0000313" key="7">
    <source>
        <dbReference type="EMBL" id="AXX62351.1"/>
    </source>
</evidence>
<name>A0AAN1UEC9_VIBVL</name>
<reference evidence="7 8" key="1">
    <citation type="submission" date="2017-01" db="EMBL/GenBank/DDBJ databases">
        <title>Complete Genome Sequence of Vibrio vulnificus FORC_053.</title>
        <authorList>
            <consortium name="Food-borne Pathogen Omics Research Center"/>
            <person name="Chung H.Y."/>
            <person name="Na E.J."/>
            <person name="Song J.S."/>
            <person name="Kim H."/>
            <person name="Lee J.-H."/>
            <person name="Ryu S."/>
            <person name="Choi S.H."/>
        </authorList>
    </citation>
    <scope>NUCLEOTIDE SEQUENCE [LARGE SCALE GENOMIC DNA]</scope>
    <source>
        <strain evidence="7 8">FORC_053</strain>
    </source>
</reference>